<evidence type="ECO:0000313" key="1">
    <source>
        <dbReference type="EMBL" id="KAE9611167.1"/>
    </source>
</evidence>
<name>A0A6A4QB42_LUPAL</name>
<keyword evidence="2" id="KW-1185">Reference proteome</keyword>
<evidence type="ECO:0008006" key="3">
    <source>
        <dbReference type="Google" id="ProtNLM"/>
    </source>
</evidence>
<proteinExistence type="predicted"/>
<dbReference type="GO" id="GO:0006351">
    <property type="term" value="P:DNA-templated transcription"/>
    <property type="evidence" value="ECO:0007669"/>
    <property type="project" value="InterPro"/>
</dbReference>
<gene>
    <name evidence="1" type="ORF">Lalb_Chr07g0194801</name>
</gene>
<comment type="caution">
    <text evidence="1">The sequence shown here is derived from an EMBL/GenBank/DDBJ whole genome shotgun (WGS) entry which is preliminary data.</text>
</comment>
<dbReference type="Proteomes" id="UP000447434">
    <property type="component" value="Chromosome 7"/>
</dbReference>
<sequence>MQIIEESQKGESVAMLLSPSCSPPIASNYSHHSNGSLFTMFLTSPLQAFCLLIGLSGTDIDSDTYNKAELLLSQSLNKWGMALATSDTLNPVWGQVLGDPFIRRLLLRFIFCKEVLALYAPIYNKNEFLPTCVPSLSMPVMSQSDSFQSVILQLGSIFGATKCFIFSKNVLPENLLTDVDKLCTL</sequence>
<dbReference type="AlphaFoldDB" id="A0A6A4QB42"/>
<organism evidence="1 2">
    <name type="scientific">Lupinus albus</name>
    <name type="common">White lupine</name>
    <name type="synonym">Lupinus termis</name>
    <dbReference type="NCBI Taxonomy" id="3870"/>
    <lineage>
        <taxon>Eukaryota</taxon>
        <taxon>Viridiplantae</taxon>
        <taxon>Streptophyta</taxon>
        <taxon>Embryophyta</taxon>
        <taxon>Tracheophyta</taxon>
        <taxon>Spermatophyta</taxon>
        <taxon>Magnoliopsida</taxon>
        <taxon>eudicotyledons</taxon>
        <taxon>Gunneridae</taxon>
        <taxon>Pentapetalae</taxon>
        <taxon>rosids</taxon>
        <taxon>fabids</taxon>
        <taxon>Fabales</taxon>
        <taxon>Fabaceae</taxon>
        <taxon>Papilionoideae</taxon>
        <taxon>50 kb inversion clade</taxon>
        <taxon>genistoids sensu lato</taxon>
        <taxon>core genistoids</taxon>
        <taxon>Genisteae</taxon>
        <taxon>Lupinus</taxon>
    </lineage>
</organism>
<dbReference type="PANTHER" id="PTHR21243">
    <property type="entry name" value="PROTEIN SCAI"/>
    <property type="match status" value="1"/>
</dbReference>
<protein>
    <recommendedName>
        <fullName evidence="3">Protein SCAI</fullName>
    </recommendedName>
</protein>
<evidence type="ECO:0000313" key="2">
    <source>
        <dbReference type="Proteomes" id="UP000447434"/>
    </source>
</evidence>
<dbReference type="Pfam" id="PF12070">
    <property type="entry name" value="SCAI"/>
    <property type="match status" value="1"/>
</dbReference>
<dbReference type="GO" id="GO:0003714">
    <property type="term" value="F:transcription corepressor activity"/>
    <property type="evidence" value="ECO:0007669"/>
    <property type="project" value="InterPro"/>
</dbReference>
<reference evidence="2" key="1">
    <citation type="journal article" date="2020" name="Nat. Commun.">
        <title>Genome sequence of the cluster root forming white lupin.</title>
        <authorList>
            <person name="Hufnagel B."/>
            <person name="Marques A."/>
            <person name="Soriano A."/>
            <person name="Marques L."/>
            <person name="Divol F."/>
            <person name="Doumas P."/>
            <person name="Sallet E."/>
            <person name="Mancinotti D."/>
            <person name="Carrere S."/>
            <person name="Marande W."/>
            <person name="Arribat S."/>
            <person name="Keller J."/>
            <person name="Huneau C."/>
            <person name="Blein T."/>
            <person name="Aime D."/>
            <person name="Laguerre M."/>
            <person name="Taylor J."/>
            <person name="Schubert V."/>
            <person name="Nelson M."/>
            <person name="Geu-Flores F."/>
            <person name="Crespi M."/>
            <person name="Gallardo-Guerrero K."/>
            <person name="Delaux P.-M."/>
            <person name="Salse J."/>
            <person name="Berges H."/>
            <person name="Guyot R."/>
            <person name="Gouzy J."/>
            <person name="Peret B."/>
        </authorList>
    </citation>
    <scope>NUCLEOTIDE SEQUENCE [LARGE SCALE GENOMIC DNA]</scope>
    <source>
        <strain evidence="2">cv. Amiga</strain>
    </source>
</reference>
<accession>A0A6A4QB42</accession>
<dbReference type="OrthoDB" id="525027at2759"/>
<dbReference type="EMBL" id="WOCE01000007">
    <property type="protein sequence ID" value="KAE9611167.1"/>
    <property type="molecule type" value="Genomic_DNA"/>
</dbReference>
<dbReference type="InterPro" id="IPR022709">
    <property type="entry name" value="SCAI"/>
</dbReference>